<organism evidence="10 11">
    <name type="scientific">Purpureocillium lilacinum</name>
    <name type="common">Paecilomyces lilacinus</name>
    <dbReference type="NCBI Taxonomy" id="33203"/>
    <lineage>
        <taxon>Eukaryota</taxon>
        <taxon>Fungi</taxon>
        <taxon>Dikarya</taxon>
        <taxon>Ascomycota</taxon>
        <taxon>Pezizomycotina</taxon>
        <taxon>Sordariomycetes</taxon>
        <taxon>Hypocreomycetidae</taxon>
        <taxon>Hypocreales</taxon>
        <taxon>Ophiocordycipitaceae</taxon>
        <taxon>Purpureocillium</taxon>
    </lineage>
</organism>
<accession>A0A179G2L2</accession>
<dbReference type="InterPro" id="IPR021858">
    <property type="entry name" value="Fun_TF"/>
</dbReference>
<dbReference type="Pfam" id="PF11951">
    <property type="entry name" value="Fungal_trans_2"/>
    <property type="match status" value="1"/>
</dbReference>
<feature type="region of interest" description="Disordered" evidence="7">
    <location>
        <begin position="49"/>
        <end position="73"/>
    </location>
</feature>
<keyword evidence="2" id="KW-0862">Zinc</keyword>
<dbReference type="AlphaFoldDB" id="A0A179G2L2"/>
<dbReference type="InterPro" id="IPR036864">
    <property type="entry name" value="Zn2-C6_fun-type_DNA-bd_sf"/>
</dbReference>
<dbReference type="SUPFAM" id="SSF57701">
    <property type="entry name" value="Zn2/Cys6 DNA-binding domain"/>
    <property type="match status" value="1"/>
</dbReference>
<keyword evidence="3" id="KW-0805">Transcription regulation</keyword>
<dbReference type="InterPro" id="IPR000182">
    <property type="entry name" value="GNAT_dom"/>
</dbReference>
<dbReference type="Pfam" id="PF00172">
    <property type="entry name" value="Zn_clus"/>
    <property type="match status" value="1"/>
</dbReference>
<keyword evidence="6" id="KW-0539">Nucleus</keyword>
<protein>
    <submittedName>
        <fullName evidence="10">C6 zinc finger domain-containing protein</fullName>
    </submittedName>
</protein>
<evidence type="ECO:0000256" key="6">
    <source>
        <dbReference type="ARBA" id="ARBA00023242"/>
    </source>
</evidence>
<dbReference type="InterPro" id="IPR001138">
    <property type="entry name" value="Zn2Cys6_DnaBD"/>
</dbReference>
<dbReference type="Gene3D" id="4.10.240.10">
    <property type="entry name" value="Zn(2)-C6 fungal-type DNA-binding domain"/>
    <property type="match status" value="1"/>
</dbReference>
<dbReference type="PROSITE" id="PS51186">
    <property type="entry name" value="GNAT"/>
    <property type="match status" value="1"/>
</dbReference>
<reference evidence="10 11" key="1">
    <citation type="submission" date="2016-01" db="EMBL/GenBank/DDBJ databases">
        <title>Biosynthesis of antibiotic leucinostatins and their inhibition on Phytophthora in bio-control Purpureocillium lilacinum.</title>
        <authorList>
            <person name="Wang G."/>
            <person name="Liu Z."/>
            <person name="Lin R."/>
            <person name="Li E."/>
            <person name="Mao Z."/>
            <person name="Ling J."/>
            <person name="Yin W."/>
            <person name="Xie B."/>
        </authorList>
    </citation>
    <scope>NUCLEOTIDE SEQUENCE [LARGE SCALE GENOMIC DNA]</scope>
    <source>
        <strain evidence="10">PLBJ-1</strain>
    </source>
</reference>
<dbReference type="GO" id="GO:0000981">
    <property type="term" value="F:DNA-binding transcription factor activity, RNA polymerase II-specific"/>
    <property type="evidence" value="ECO:0007669"/>
    <property type="project" value="InterPro"/>
</dbReference>
<dbReference type="GO" id="GO:0016747">
    <property type="term" value="F:acyltransferase activity, transferring groups other than amino-acyl groups"/>
    <property type="evidence" value="ECO:0007669"/>
    <property type="project" value="InterPro"/>
</dbReference>
<evidence type="ECO:0000256" key="4">
    <source>
        <dbReference type="ARBA" id="ARBA00023125"/>
    </source>
</evidence>
<sequence length="893" mass="97418">MRLTALCVAASAALALAQGPAAAPTRDPDADATAIDTTSLINITVEDIYAQPPRRNAHTPNQARGSGRRPERHDVFRDDTKHLCGVFPPGDAAWWSVLDAAIHHLTAVAGRPKQAPPRLGPGPGTCAQVSCSENTAVRWCNDARKPKTLGSWLHIVEALHLVKENDWCAEERSVQVFHWDDWNVIFAGGVDTLGLRSWQHASPKLAHKKASTALGGCTSTSPTLLNDTVTMALYLRPATEADIAGIVDVSLAAFDPSIDAITRNLFPGLRGPAAAASDQGLRQWSVARKSSRLRIARSVMMVAVDAHGTVVGYAMWFAPARDGDEPELPRPKMAFEGLDRTALGQLRRVIEDDARETFGEQGSDDVWNLDSLGVHPHHQRRGIGRLLLDWGTRQAECEGKDCYLVATPAGVPLYRAAGFASTRTVDIFGTPHVSMIKRLRRVKCDEGRPTCQRCTTTGRICDGYQQAGAGPLSAAPSAHPWATPAETRSLQFFVEQTAVQFGTFLPDDLWSVRMLQLAHSSSCVRHALVALSAYHERFRAGGGGDMDSGSEAHGLRQYNMAIRALRDDPTMHLQLVSCTIFVCIEILRRNMTNAISLFKHGCALVRGASAADPSIDKTLRLIEAFFSRIATQVFLVIGGDTEHSLAKTILPLLERSSPADDASSPERTISSIAEAREWLLQLAVAYRRDMPPAAVTALARRFGAWCAAFDAFRRSMAKTGRVLGPAERRALALLELHRRYLSINIAALDQEDREDPSSWDQWTDEFREMVGFAEEAAADDGGGPRFYLEIGVLPALFFLCAKCRDPETRRRAIDLMARGRLQEGIWGSDMAARVARRVVALEGGLGGDAVVAGDARVRRIAVNADAETLSVGYELRGGWVEEAVEEMQDVDVD</sequence>
<evidence type="ECO:0000256" key="3">
    <source>
        <dbReference type="ARBA" id="ARBA00023015"/>
    </source>
</evidence>
<evidence type="ECO:0000256" key="8">
    <source>
        <dbReference type="SAM" id="SignalP"/>
    </source>
</evidence>
<name>A0A179G2L2_PURLI</name>
<dbReference type="Gene3D" id="3.40.630.30">
    <property type="match status" value="1"/>
</dbReference>
<evidence type="ECO:0000256" key="5">
    <source>
        <dbReference type="ARBA" id="ARBA00023163"/>
    </source>
</evidence>
<keyword evidence="4" id="KW-0238">DNA-binding</keyword>
<dbReference type="CDD" id="cd04301">
    <property type="entry name" value="NAT_SF"/>
    <property type="match status" value="1"/>
</dbReference>
<comment type="caution">
    <text evidence="10">The sequence shown here is derived from an EMBL/GenBank/DDBJ whole genome shotgun (WGS) entry which is preliminary data.</text>
</comment>
<feature type="chain" id="PRO_5008102268" evidence="8">
    <location>
        <begin position="18"/>
        <end position="893"/>
    </location>
</feature>
<dbReference type="GO" id="GO:0008270">
    <property type="term" value="F:zinc ion binding"/>
    <property type="evidence" value="ECO:0007669"/>
    <property type="project" value="InterPro"/>
</dbReference>
<evidence type="ECO:0000313" key="10">
    <source>
        <dbReference type="EMBL" id="OAQ71621.1"/>
    </source>
</evidence>
<feature type="domain" description="N-acetyltransferase" evidence="9">
    <location>
        <begin position="233"/>
        <end position="440"/>
    </location>
</feature>
<dbReference type="EMBL" id="LSBH01000010">
    <property type="protein sequence ID" value="OAQ71621.1"/>
    <property type="molecule type" value="Genomic_DNA"/>
</dbReference>
<keyword evidence="8" id="KW-0732">Signal</keyword>
<evidence type="ECO:0000256" key="1">
    <source>
        <dbReference type="ARBA" id="ARBA00022723"/>
    </source>
</evidence>
<keyword evidence="5" id="KW-0804">Transcription</keyword>
<dbReference type="InterPro" id="IPR052360">
    <property type="entry name" value="Transcr_Regulatory_Proteins"/>
</dbReference>
<evidence type="ECO:0000259" key="9">
    <source>
        <dbReference type="PROSITE" id="PS51186"/>
    </source>
</evidence>
<dbReference type="SUPFAM" id="SSF55729">
    <property type="entry name" value="Acyl-CoA N-acyltransferases (Nat)"/>
    <property type="match status" value="1"/>
</dbReference>
<evidence type="ECO:0000256" key="2">
    <source>
        <dbReference type="ARBA" id="ARBA00022833"/>
    </source>
</evidence>
<evidence type="ECO:0000256" key="7">
    <source>
        <dbReference type="SAM" id="MobiDB-lite"/>
    </source>
</evidence>
<proteinExistence type="predicted"/>
<dbReference type="CDD" id="cd00067">
    <property type="entry name" value="GAL4"/>
    <property type="match status" value="1"/>
</dbReference>
<keyword evidence="1" id="KW-0479">Metal-binding</keyword>
<dbReference type="Proteomes" id="UP000078240">
    <property type="component" value="Unassembled WGS sequence"/>
</dbReference>
<dbReference type="Pfam" id="PF13508">
    <property type="entry name" value="Acetyltransf_7"/>
    <property type="match status" value="1"/>
</dbReference>
<dbReference type="GO" id="GO:0003677">
    <property type="term" value="F:DNA binding"/>
    <property type="evidence" value="ECO:0007669"/>
    <property type="project" value="UniProtKB-KW"/>
</dbReference>
<gene>
    <name evidence="10" type="ORF">VFPBJ_10400</name>
</gene>
<feature type="signal peptide" evidence="8">
    <location>
        <begin position="1"/>
        <end position="17"/>
    </location>
</feature>
<dbReference type="PANTHER" id="PTHR36206">
    <property type="entry name" value="ASPERCRYPTIN BIOSYNTHESIS CLUSTER-SPECIFIC TRANSCRIPTION REGULATOR ATNN-RELATED"/>
    <property type="match status" value="1"/>
</dbReference>
<dbReference type="InterPro" id="IPR016181">
    <property type="entry name" value="Acyl_CoA_acyltransferase"/>
</dbReference>
<dbReference type="PANTHER" id="PTHR36206:SF12">
    <property type="entry name" value="ASPERCRYPTIN BIOSYNTHESIS CLUSTER-SPECIFIC TRANSCRIPTION REGULATOR ATNN-RELATED"/>
    <property type="match status" value="1"/>
</dbReference>
<evidence type="ECO:0000313" key="11">
    <source>
        <dbReference type="Proteomes" id="UP000078240"/>
    </source>
</evidence>